<dbReference type="PANTHER" id="PTHR30005:SF0">
    <property type="entry name" value="RETROGRADE REGULATION PROTEIN 2"/>
    <property type="match status" value="1"/>
</dbReference>
<evidence type="ECO:0000313" key="5">
    <source>
        <dbReference type="Proteomes" id="UP000712673"/>
    </source>
</evidence>
<dbReference type="InterPro" id="IPR043129">
    <property type="entry name" value="ATPase_NBD"/>
</dbReference>
<gene>
    <name evidence="4" type="ORF">FJZ47_17450</name>
</gene>
<dbReference type="EMBL" id="VGLS01000614">
    <property type="protein sequence ID" value="MBM3225565.1"/>
    <property type="molecule type" value="Genomic_DNA"/>
</dbReference>
<comment type="caution">
    <text evidence="4">The sequence shown here is derived from an EMBL/GenBank/DDBJ whole genome shotgun (WGS) entry which is preliminary data.</text>
</comment>
<dbReference type="PIRSF" id="PIRSF001267">
    <property type="entry name" value="Pyrophosphatase_GppA_Ppx"/>
    <property type="match status" value="1"/>
</dbReference>
<dbReference type="InterPro" id="IPR048950">
    <property type="entry name" value="Ppx_GppA_C"/>
</dbReference>
<dbReference type="Gene3D" id="3.30.420.150">
    <property type="entry name" value="Exopolyphosphatase. Domain 2"/>
    <property type="match status" value="1"/>
</dbReference>
<dbReference type="AlphaFoldDB" id="A0A937W5H5"/>
<dbReference type="Gene3D" id="3.30.420.40">
    <property type="match status" value="1"/>
</dbReference>
<sequence length="504" mass="56335">MDIGTNSIRLLLVRLHPNHSYTIVTELRQIVRLGEGEFIAQHLQPEAIDRAVAVVQQFAELARSHGADDIVAVATSATREAENQEVFVTRLQAEAQVDVRVIAGPEEARLIYLGVSHGVHLGDKQAFFIDIGGGSTEVVIGSQQQHVYVGSLKLGAIRLTAHFLPEARGPVPLSTYEAIQRHVRHHAVRTLHEMRRYRIDLALGSSGTIRNVADIAARHFSKRPLQPGEVLTYAHLQHVVALLAALPLEERRKVPGLNPERADIILAGTAILDAFMQELRLSEIQVSDRGLREGLLVDYLLRHEDASLLTGMSVRARSVLQLGRACQFDEAHAQTTARLALELFDSATQAGLHHLGAPERELLEYTALLHHIGAFLSYNNYQSHAYYLIRHANLLGFDQREMALMATTALYQRKALPRRRDPEFAALDARAQDSVRILCVFLRLAKHLDRSHASLVQHACLRRLTTTQVALDIFTPQDDGHIALWDMHKRAEVFKKVFGRQLVV</sequence>
<dbReference type="GO" id="GO:0016787">
    <property type="term" value="F:hydrolase activity"/>
    <property type="evidence" value="ECO:0007669"/>
    <property type="project" value="UniProtKB-KW"/>
</dbReference>
<dbReference type="SUPFAM" id="SSF53067">
    <property type="entry name" value="Actin-like ATPase domain"/>
    <property type="match status" value="2"/>
</dbReference>
<feature type="domain" description="Ppx/GppA phosphatase N-terminal" evidence="2">
    <location>
        <begin position="17"/>
        <end position="303"/>
    </location>
</feature>
<dbReference type="InterPro" id="IPR030673">
    <property type="entry name" value="PyroPPase_GppA_Ppx"/>
</dbReference>
<keyword evidence="1" id="KW-0378">Hydrolase</keyword>
<evidence type="ECO:0000256" key="1">
    <source>
        <dbReference type="ARBA" id="ARBA00022801"/>
    </source>
</evidence>
<evidence type="ECO:0000259" key="2">
    <source>
        <dbReference type="Pfam" id="PF02541"/>
    </source>
</evidence>
<dbReference type="InterPro" id="IPR003695">
    <property type="entry name" value="Ppx_GppA_N"/>
</dbReference>
<accession>A0A937W5H5</accession>
<dbReference type="Pfam" id="PF02541">
    <property type="entry name" value="Ppx-GppA"/>
    <property type="match status" value="1"/>
</dbReference>
<name>A0A937W5H5_UNCTE</name>
<evidence type="ECO:0000259" key="3">
    <source>
        <dbReference type="Pfam" id="PF21447"/>
    </source>
</evidence>
<dbReference type="GO" id="GO:0006357">
    <property type="term" value="P:regulation of transcription by RNA polymerase II"/>
    <property type="evidence" value="ECO:0007669"/>
    <property type="project" value="TreeGrafter"/>
</dbReference>
<feature type="non-terminal residue" evidence="4">
    <location>
        <position position="504"/>
    </location>
</feature>
<dbReference type="SUPFAM" id="SSF109604">
    <property type="entry name" value="HD-domain/PDEase-like"/>
    <property type="match status" value="1"/>
</dbReference>
<proteinExistence type="predicted"/>
<dbReference type="CDD" id="cd24006">
    <property type="entry name" value="ASKHA_NBD_PPX_GppA"/>
    <property type="match status" value="1"/>
</dbReference>
<dbReference type="InterPro" id="IPR050273">
    <property type="entry name" value="GppA/Ppx_hydrolase"/>
</dbReference>
<dbReference type="PANTHER" id="PTHR30005">
    <property type="entry name" value="EXOPOLYPHOSPHATASE"/>
    <property type="match status" value="1"/>
</dbReference>
<dbReference type="Proteomes" id="UP000712673">
    <property type="component" value="Unassembled WGS sequence"/>
</dbReference>
<dbReference type="Gene3D" id="1.10.3210.10">
    <property type="entry name" value="Hypothetical protein af1432"/>
    <property type="match status" value="1"/>
</dbReference>
<dbReference type="Pfam" id="PF21447">
    <property type="entry name" value="Ppx-GppA_III"/>
    <property type="match status" value="1"/>
</dbReference>
<feature type="domain" description="Ppx/GppA phosphatase C-terminal" evidence="3">
    <location>
        <begin position="314"/>
        <end position="458"/>
    </location>
</feature>
<protein>
    <submittedName>
        <fullName evidence="4">Ppx/GppA family phosphatase</fullName>
    </submittedName>
</protein>
<evidence type="ECO:0000313" key="4">
    <source>
        <dbReference type="EMBL" id="MBM3225565.1"/>
    </source>
</evidence>
<reference evidence="4" key="1">
    <citation type="submission" date="2019-03" db="EMBL/GenBank/DDBJ databases">
        <title>Lake Tanganyika Metagenome-Assembled Genomes (MAGs).</title>
        <authorList>
            <person name="Tran P."/>
        </authorList>
    </citation>
    <scope>NUCLEOTIDE SEQUENCE</scope>
    <source>
        <strain evidence="4">K_DeepCast_65m_m2_066</strain>
    </source>
</reference>
<organism evidence="4 5">
    <name type="scientific">Tectimicrobiota bacterium</name>
    <dbReference type="NCBI Taxonomy" id="2528274"/>
    <lineage>
        <taxon>Bacteria</taxon>
        <taxon>Pseudomonadati</taxon>
        <taxon>Nitrospinota/Tectimicrobiota group</taxon>
        <taxon>Candidatus Tectimicrobiota</taxon>
    </lineage>
</organism>